<evidence type="ECO:0000256" key="1">
    <source>
        <dbReference type="SAM" id="SignalP"/>
    </source>
</evidence>
<proteinExistence type="predicted"/>
<dbReference type="EMBL" id="JBCGDO010000006">
    <property type="protein sequence ID" value="MEM0542259.1"/>
    <property type="molecule type" value="Genomic_DNA"/>
</dbReference>
<feature type="signal peptide" evidence="1">
    <location>
        <begin position="1"/>
        <end position="21"/>
    </location>
</feature>
<keyword evidence="3" id="KW-1185">Reference proteome</keyword>
<evidence type="ECO:0000313" key="2">
    <source>
        <dbReference type="EMBL" id="MEM0542259.1"/>
    </source>
</evidence>
<feature type="chain" id="PRO_5045373956" evidence="1">
    <location>
        <begin position="22"/>
        <end position="89"/>
    </location>
</feature>
<dbReference type="Proteomes" id="UP001460072">
    <property type="component" value="Unassembled WGS sequence"/>
</dbReference>
<name>A0ABU9N3H2_9FLAO</name>
<dbReference type="RefSeq" id="WP_342695480.1">
    <property type="nucleotide sequence ID" value="NZ_JBCGDO010000006.1"/>
</dbReference>
<evidence type="ECO:0000313" key="3">
    <source>
        <dbReference type="Proteomes" id="UP001460072"/>
    </source>
</evidence>
<protein>
    <submittedName>
        <fullName evidence="2">Uncharacterized protein</fullName>
    </submittedName>
</protein>
<accession>A0ABU9N3H2</accession>
<comment type="caution">
    <text evidence="2">The sequence shown here is derived from an EMBL/GenBank/DDBJ whole genome shotgun (WGS) entry which is preliminary data.</text>
</comment>
<reference evidence="2 3" key="1">
    <citation type="submission" date="2024-03" db="EMBL/GenBank/DDBJ databases">
        <title>Two novel species of the genus Flavobacterium exhibiting potentially degradation of complex polysaccharides.</title>
        <authorList>
            <person name="Lian X."/>
        </authorList>
    </citation>
    <scope>NUCLEOTIDE SEQUENCE [LARGE SCALE GENOMIC DNA]</scope>
    <source>
        <strain evidence="3">j3</strain>
    </source>
</reference>
<sequence length="89" mass="9561">MDSRKLLFSALALVAFSGVSMGNTIEVEETAINEKIEVVSHRWPPSFIKALNECAQVYNEVLATYTPVVGTSQAQLIAQGAWTGCMGGI</sequence>
<gene>
    <name evidence="2" type="ORF">WFZ85_06500</name>
</gene>
<organism evidence="2 3">
    <name type="scientific">Flavobacterium aureirubrum</name>
    <dbReference type="NCBI Taxonomy" id="3133147"/>
    <lineage>
        <taxon>Bacteria</taxon>
        <taxon>Pseudomonadati</taxon>
        <taxon>Bacteroidota</taxon>
        <taxon>Flavobacteriia</taxon>
        <taxon>Flavobacteriales</taxon>
        <taxon>Flavobacteriaceae</taxon>
        <taxon>Flavobacterium</taxon>
    </lineage>
</organism>
<keyword evidence="1" id="KW-0732">Signal</keyword>